<sequence length="126" mass="13799">MVEQVRGRGARSQVGVGSWAVTAGRPLLEVHYGCSPGPGRTIKPTALNSLLKMNSSLFYGAQSDDFDESEFVANSDDDTDESDELLDESQEQDDQETDSSTSEWGVCIYKAAHACLYWEGGKWLSI</sequence>
<evidence type="ECO:0000256" key="1">
    <source>
        <dbReference type="SAM" id="MobiDB-lite"/>
    </source>
</evidence>
<dbReference type="EMBL" id="JAWZYT010000847">
    <property type="protein sequence ID" value="KAK4318289.1"/>
    <property type="molecule type" value="Genomic_DNA"/>
</dbReference>
<feature type="compositionally biased region" description="Acidic residues" evidence="1">
    <location>
        <begin position="69"/>
        <end position="97"/>
    </location>
</feature>
<keyword evidence="3" id="KW-1185">Reference proteome</keyword>
<evidence type="ECO:0000313" key="3">
    <source>
        <dbReference type="Proteomes" id="UP001292094"/>
    </source>
</evidence>
<dbReference type="Proteomes" id="UP001292094">
    <property type="component" value="Unassembled WGS sequence"/>
</dbReference>
<organism evidence="2 3">
    <name type="scientific">Petrolisthes manimaculis</name>
    <dbReference type="NCBI Taxonomy" id="1843537"/>
    <lineage>
        <taxon>Eukaryota</taxon>
        <taxon>Metazoa</taxon>
        <taxon>Ecdysozoa</taxon>
        <taxon>Arthropoda</taxon>
        <taxon>Crustacea</taxon>
        <taxon>Multicrustacea</taxon>
        <taxon>Malacostraca</taxon>
        <taxon>Eumalacostraca</taxon>
        <taxon>Eucarida</taxon>
        <taxon>Decapoda</taxon>
        <taxon>Pleocyemata</taxon>
        <taxon>Anomura</taxon>
        <taxon>Galatheoidea</taxon>
        <taxon>Porcellanidae</taxon>
        <taxon>Petrolisthes</taxon>
    </lineage>
</organism>
<comment type="caution">
    <text evidence="2">The sequence shown here is derived from an EMBL/GenBank/DDBJ whole genome shotgun (WGS) entry which is preliminary data.</text>
</comment>
<evidence type="ECO:0000313" key="2">
    <source>
        <dbReference type="EMBL" id="KAK4318289.1"/>
    </source>
</evidence>
<reference evidence="2" key="1">
    <citation type="submission" date="2023-11" db="EMBL/GenBank/DDBJ databases">
        <title>Genome assemblies of two species of porcelain crab, Petrolisthes cinctipes and Petrolisthes manimaculis (Anomura: Porcellanidae).</title>
        <authorList>
            <person name="Angst P."/>
        </authorList>
    </citation>
    <scope>NUCLEOTIDE SEQUENCE</scope>
    <source>
        <strain evidence="2">PB745_02</strain>
        <tissue evidence="2">Gill</tissue>
    </source>
</reference>
<dbReference type="AlphaFoldDB" id="A0AAE1UH16"/>
<feature type="region of interest" description="Disordered" evidence="1">
    <location>
        <begin position="69"/>
        <end position="102"/>
    </location>
</feature>
<name>A0AAE1UH16_9EUCA</name>
<protein>
    <submittedName>
        <fullName evidence="2">Uncharacterized protein</fullName>
    </submittedName>
</protein>
<accession>A0AAE1UH16</accession>
<gene>
    <name evidence="2" type="ORF">Pmani_010699</name>
</gene>
<proteinExistence type="predicted"/>